<dbReference type="SUPFAM" id="SSF143503">
    <property type="entry name" value="PUG domain-like"/>
    <property type="match status" value="1"/>
</dbReference>
<feature type="domain" description="PUB" evidence="2">
    <location>
        <begin position="196"/>
        <end position="276"/>
    </location>
</feature>
<keyword evidence="4" id="KW-1185">Reference proteome</keyword>
<dbReference type="OrthoDB" id="49605at2759"/>
<dbReference type="EMBL" id="MU825397">
    <property type="protein sequence ID" value="KAJ7394163.1"/>
    <property type="molecule type" value="Genomic_DNA"/>
</dbReference>
<feature type="compositionally biased region" description="Low complexity" evidence="1">
    <location>
        <begin position="29"/>
        <end position="53"/>
    </location>
</feature>
<dbReference type="PANTHER" id="PTHR23153">
    <property type="entry name" value="UBX-RELATED"/>
    <property type="match status" value="1"/>
</dbReference>
<gene>
    <name evidence="3" type="primary">UBXN6</name>
    <name evidence="3" type="ORF">OS493_003842</name>
</gene>
<evidence type="ECO:0000313" key="3">
    <source>
        <dbReference type="EMBL" id="KAJ7394163.1"/>
    </source>
</evidence>
<evidence type="ECO:0000256" key="1">
    <source>
        <dbReference type="SAM" id="MobiDB-lite"/>
    </source>
</evidence>
<organism evidence="3 4">
    <name type="scientific">Desmophyllum pertusum</name>
    <dbReference type="NCBI Taxonomy" id="174260"/>
    <lineage>
        <taxon>Eukaryota</taxon>
        <taxon>Metazoa</taxon>
        <taxon>Cnidaria</taxon>
        <taxon>Anthozoa</taxon>
        <taxon>Hexacorallia</taxon>
        <taxon>Scleractinia</taxon>
        <taxon>Caryophylliina</taxon>
        <taxon>Caryophylliidae</taxon>
        <taxon>Desmophyllum</taxon>
    </lineage>
</organism>
<dbReference type="CDD" id="cd10460">
    <property type="entry name" value="PUB_UBXD1"/>
    <property type="match status" value="1"/>
</dbReference>
<proteinExistence type="predicted"/>
<evidence type="ECO:0000313" key="4">
    <source>
        <dbReference type="Proteomes" id="UP001163046"/>
    </source>
</evidence>
<sequence length="400" mass="44360">MKKFFEKAKLEYKFKKAGGGHTLEEDSTASHQQASTSQAPAARAAPSSDAQRAGMAALERFSTHEKIAVKKPKSATATWKHSEPTSSSSSSSQSASGGDAINLDQLKREVRQEIAYQGASQSRDFQKGLQSTAEPTEVNCSTVLAHEGVYFNCPLCPVTVLQSEIDAHLSECLYKHYNEESMTSSCSMIYSLNKDKEKVKACVDLLCRYIDNICKNPDEEKYQKIKQGNKIFQERVAPIKGAAEFLLACGFEDKVIPVEDSEEKFYRGFEAKLDRCVKVYTSSSQACRFEVPSDFYNKTADEVKREQIARDVLFARETSGCVRVCSAITRVRLAAVSVVRGTRQLTDENASLIDLGLVPAAVVTFKWDPSVMKDILAAQGQVDDNVFLKPELLQRVQELN</sequence>
<evidence type="ECO:0000259" key="2">
    <source>
        <dbReference type="Pfam" id="PF09409"/>
    </source>
</evidence>
<accession>A0A9X0A6S3</accession>
<feature type="compositionally biased region" description="Low complexity" evidence="1">
    <location>
        <begin position="86"/>
        <end position="96"/>
    </location>
</feature>
<dbReference type="InterPro" id="IPR018997">
    <property type="entry name" value="PUB_domain"/>
</dbReference>
<dbReference type="PANTHER" id="PTHR23153:SF38">
    <property type="entry name" value="UBX DOMAIN-CONTAINING PROTEIN 6"/>
    <property type="match status" value="1"/>
</dbReference>
<comment type="caution">
    <text evidence="3">The sequence shown here is derived from an EMBL/GenBank/DDBJ whole genome shotgun (WGS) entry which is preliminary data.</text>
</comment>
<dbReference type="InterPro" id="IPR042774">
    <property type="entry name" value="UBXN6_PUB"/>
</dbReference>
<dbReference type="Pfam" id="PF09409">
    <property type="entry name" value="PUB"/>
    <property type="match status" value="1"/>
</dbReference>
<dbReference type="Proteomes" id="UP001163046">
    <property type="component" value="Unassembled WGS sequence"/>
</dbReference>
<name>A0A9X0A6S3_9CNID</name>
<dbReference type="GO" id="GO:0005737">
    <property type="term" value="C:cytoplasm"/>
    <property type="evidence" value="ECO:0007669"/>
    <property type="project" value="TreeGrafter"/>
</dbReference>
<feature type="region of interest" description="Disordered" evidence="1">
    <location>
        <begin position="15"/>
        <end position="99"/>
    </location>
</feature>
<dbReference type="AlphaFoldDB" id="A0A9X0A6S3"/>
<dbReference type="Gene3D" id="1.20.58.2190">
    <property type="match status" value="1"/>
</dbReference>
<protein>
    <submittedName>
        <fullName evidence="3">UBX domain-containing protein 6</fullName>
    </submittedName>
</protein>
<reference evidence="3" key="1">
    <citation type="submission" date="2023-01" db="EMBL/GenBank/DDBJ databases">
        <title>Genome assembly of the deep-sea coral Lophelia pertusa.</title>
        <authorList>
            <person name="Herrera S."/>
            <person name="Cordes E."/>
        </authorList>
    </citation>
    <scope>NUCLEOTIDE SEQUENCE</scope>
    <source>
        <strain evidence="3">USNM1676648</strain>
        <tissue evidence="3">Polyp</tissue>
    </source>
</reference>
<dbReference type="InterPro" id="IPR036339">
    <property type="entry name" value="PUB-like_dom_sf"/>
</dbReference>
<dbReference type="SMART" id="SM00580">
    <property type="entry name" value="PUG"/>
    <property type="match status" value="1"/>
</dbReference>